<feature type="domain" description="RUN" evidence="11">
    <location>
        <begin position="46"/>
        <end position="175"/>
    </location>
</feature>
<dbReference type="InterPro" id="IPR004012">
    <property type="entry name" value="Run_dom"/>
</dbReference>
<dbReference type="InterPro" id="IPR037213">
    <property type="entry name" value="Run_dom_sf"/>
</dbReference>
<evidence type="ECO:0000256" key="4">
    <source>
        <dbReference type="ARBA" id="ARBA00022737"/>
    </source>
</evidence>
<dbReference type="Pfam" id="PF02759">
    <property type="entry name" value="RUN"/>
    <property type="match status" value="1"/>
</dbReference>
<keyword evidence="3" id="KW-0479">Metal-binding</keyword>
<gene>
    <name evidence="12" type="ORF">HCN44_007991</name>
</gene>
<evidence type="ECO:0000313" key="13">
    <source>
        <dbReference type="Proteomes" id="UP000639338"/>
    </source>
</evidence>
<evidence type="ECO:0000259" key="11">
    <source>
        <dbReference type="PROSITE" id="PS50826"/>
    </source>
</evidence>
<dbReference type="OrthoDB" id="62364at2759"/>
<dbReference type="InterPro" id="IPR051366">
    <property type="entry name" value="DEF8"/>
</dbReference>
<dbReference type="PROSITE" id="PS50826">
    <property type="entry name" value="RUN"/>
    <property type="match status" value="1"/>
</dbReference>
<feature type="coiled-coil region" evidence="9">
    <location>
        <begin position="317"/>
        <end position="354"/>
    </location>
</feature>
<evidence type="ECO:0000256" key="1">
    <source>
        <dbReference type="ARBA" id="ARBA00004603"/>
    </source>
</evidence>
<evidence type="ECO:0000256" key="5">
    <source>
        <dbReference type="ARBA" id="ARBA00022753"/>
    </source>
</evidence>
<dbReference type="AlphaFoldDB" id="A0A834XPL2"/>
<keyword evidence="7" id="KW-0862">Zinc</keyword>
<feature type="region of interest" description="Disordered" evidence="10">
    <location>
        <begin position="266"/>
        <end position="301"/>
    </location>
</feature>
<evidence type="ECO:0000256" key="3">
    <source>
        <dbReference type="ARBA" id="ARBA00022723"/>
    </source>
</evidence>
<evidence type="ECO:0000313" key="12">
    <source>
        <dbReference type="EMBL" id="KAF7989317.1"/>
    </source>
</evidence>
<protein>
    <recommendedName>
        <fullName evidence="11">RUN domain-containing protein</fullName>
    </recommendedName>
</protein>
<feature type="region of interest" description="Disordered" evidence="10">
    <location>
        <begin position="373"/>
        <end position="394"/>
    </location>
</feature>
<keyword evidence="13" id="KW-1185">Reference proteome</keyword>
<comment type="subcellular location">
    <subcellularLocation>
        <location evidence="1">Late endosome</location>
    </subcellularLocation>
</comment>
<keyword evidence="9" id="KW-0175">Coiled coil</keyword>
<sequence>MNSLLKSVKSLTNKKHVLIKESLRKQLNSTIMEMENLGGINNEKIISDCEETIALCSILEAIFLHGLKDSLLNRVTEVLSGPDIDAMPQPSFWGPLLVFSHSQIIDEIQNYKQIISEVGFCRTWISYHFYHYTTMALKPYYEITAFIRDRDCIDIAKRLVETIEQMTFDLACNTSLLNYWSSTPLLMAAIWSPPMKSSPVFSAVDIAKTINSDITINNPNHHNYDDVETASSIGSIGSFTSQSILGNYGAISEDDALKIILSNNTKHDDDDSNKASSSFNGKTIKPSSSTSSSSSTSTSTTDNLLTKKIDAKIINNEKKLNEIVDKIEINKNKYEEIENKIEEIEHKYLTDDDNLIIDNKFDCMNLINDGESSSMTSSMISKNSTDDSQRTPGENATYDALIKSYHTGGYSQSPDIRDFLNKFTPDVKLIPEKCSDNDDEIVDKKPVDIMIEQIGKLPREKGLDVQNYSCFDCGHAIGMTFGKSNVCSFSGNYYCNDCMANEEFLIPSRIIHNWDLKTYQVSQKAAIYLTDCKTILDLKLINPKIYMAVDSMAQLQQLRIQLNLLRAYLLTCRDPIINELENKVKPRCYLYEHVHQYSVGDLLDVSNGTLAQQLLKIIEFAKNHVANCWLCSQKGFICEVCNNSKIIYPFDVESTFRCGKCSAVFHANCLNSKKPCPKCQRRKKRLDNRIELNN</sequence>
<dbReference type="InterPro" id="IPR025258">
    <property type="entry name" value="RH_dom"/>
</dbReference>
<evidence type="ECO:0000256" key="6">
    <source>
        <dbReference type="ARBA" id="ARBA00022771"/>
    </source>
</evidence>
<evidence type="ECO:0000256" key="7">
    <source>
        <dbReference type="ARBA" id="ARBA00022833"/>
    </source>
</evidence>
<dbReference type="EMBL" id="JACMRX010000005">
    <property type="protein sequence ID" value="KAF7989317.1"/>
    <property type="molecule type" value="Genomic_DNA"/>
</dbReference>
<dbReference type="PANTHER" id="PTHR12326:SF12">
    <property type="entry name" value="PLECKSTRIN HOMOLOGY AND RUN DOMAIN CONTAINING M1"/>
    <property type="match status" value="1"/>
</dbReference>
<dbReference type="SUPFAM" id="SSF140741">
    <property type="entry name" value="RUN domain-like"/>
    <property type="match status" value="1"/>
</dbReference>
<keyword evidence="4" id="KW-0677">Repeat</keyword>
<feature type="compositionally biased region" description="Low complexity" evidence="10">
    <location>
        <begin position="287"/>
        <end position="301"/>
    </location>
</feature>
<dbReference type="Proteomes" id="UP000639338">
    <property type="component" value="Unassembled WGS sequence"/>
</dbReference>
<keyword evidence="2" id="KW-0597">Phosphoprotein</keyword>
<dbReference type="SMART" id="SM01175">
    <property type="entry name" value="DUF4206"/>
    <property type="match status" value="1"/>
</dbReference>
<dbReference type="GO" id="GO:0005770">
    <property type="term" value="C:late endosome"/>
    <property type="evidence" value="ECO:0007669"/>
    <property type="project" value="UniProtKB-SubCell"/>
</dbReference>
<evidence type="ECO:0000256" key="2">
    <source>
        <dbReference type="ARBA" id="ARBA00022553"/>
    </source>
</evidence>
<keyword evidence="5" id="KW-0967">Endosome</keyword>
<keyword evidence="6" id="KW-0863">Zinc-finger</keyword>
<dbReference type="GO" id="GO:0006914">
    <property type="term" value="P:autophagy"/>
    <property type="evidence" value="ECO:0007669"/>
    <property type="project" value="UniProtKB-KW"/>
</dbReference>
<keyword evidence="8" id="KW-0072">Autophagy</keyword>
<proteinExistence type="predicted"/>
<dbReference type="Gene3D" id="1.20.58.900">
    <property type="match status" value="1"/>
</dbReference>
<comment type="caution">
    <text evidence="12">The sequence shown here is derived from an EMBL/GenBank/DDBJ whole genome shotgun (WGS) entry which is preliminary data.</text>
</comment>
<dbReference type="CDD" id="cd15489">
    <property type="entry name" value="PHD_SF"/>
    <property type="match status" value="1"/>
</dbReference>
<name>A0A834XPL2_APHGI</name>
<dbReference type="PANTHER" id="PTHR12326">
    <property type="entry name" value="PLECKSTRIN HOMOLOGY DOMAIN CONTAINING PROTEIN"/>
    <property type="match status" value="1"/>
</dbReference>
<feature type="compositionally biased region" description="Low complexity" evidence="10">
    <location>
        <begin position="373"/>
        <end position="383"/>
    </location>
</feature>
<evidence type="ECO:0000256" key="9">
    <source>
        <dbReference type="SAM" id="Coils"/>
    </source>
</evidence>
<evidence type="ECO:0000256" key="10">
    <source>
        <dbReference type="SAM" id="MobiDB-lite"/>
    </source>
</evidence>
<organism evidence="12 13">
    <name type="scientific">Aphidius gifuensis</name>
    <name type="common">Parasitoid wasp</name>
    <dbReference type="NCBI Taxonomy" id="684658"/>
    <lineage>
        <taxon>Eukaryota</taxon>
        <taxon>Metazoa</taxon>
        <taxon>Ecdysozoa</taxon>
        <taxon>Arthropoda</taxon>
        <taxon>Hexapoda</taxon>
        <taxon>Insecta</taxon>
        <taxon>Pterygota</taxon>
        <taxon>Neoptera</taxon>
        <taxon>Endopterygota</taxon>
        <taxon>Hymenoptera</taxon>
        <taxon>Apocrita</taxon>
        <taxon>Ichneumonoidea</taxon>
        <taxon>Braconidae</taxon>
        <taxon>Aphidiinae</taxon>
        <taxon>Aphidius</taxon>
    </lineage>
</organism>
<dbReference type="GO" id="GO:0008270">
    <property type="term" value="F:zinc ion binding"/>
    <property type="evidence" value="ECO:0007669"/>
    <property type="project" value="UniProtKB-KW"/>
</dbReference>
<evidence type="ECO:0000256" key="8">
    <source>
        <dbReference type="ARBA" id="ARBA00023006"/>
    </source>
</evidence>
<dbReference type="Pfam" id="PF13901">
    <property type="entry name" value="RH_dom"/>
    <property type="match status" value="1"/>
</dbReference>
<accession>A0A834XPL2</accession>
<reference evidence="12 13" key="1">
    <citation type="submission" date="2020-08" db="EMBL/GenBank/DDBJ databases">
        <title>Aphidius gifuensis genome sequencing and assembly.</title>
        <authorList>
            <person name="Du Z."/>
        </authorList>
    </citation>
    <scope>NUCLEOTIDE SEQUENCE [LARGE SCALE GENOMIC DNA]</scope>
    <source>
        <strain evidence="12">YNYX2018</strain>
        <tissue evidence="12">Adults</tissue>
    </source>
</reference>